<feature type="domain" description="Mga helix-turn-helix" evidence="1">
    <location>
        <begin position="109"/>
        <end position="163"/>
    </location>
</feature>
<dbReference type="InterPro" id="IPR036388">
    <property type="entry name" value="WH-like_DNA-bd_sf"/>
</dbReference>
<dbReference type="STRING" id="1265846.PROCOU_09041"/>
<dbReference type="InterPro" id="IPR013324">
    <property type="entry name" value="RNA_pol_sigma_r3/r4-like"/>
</dbReference>
<dbReference type="Proteomes" id="UP000295558">
    <property type="component" value="Unassembled WGS sequence"/>
</dbReference>
<reference evidence="2 3" key="1">
    <citation type="submission" date="2019-03" db="EMBL/GenBank/DDBJ databases">
        <title>Genomic Encyclopedia of Type Strains, Phase III (KMG-III): the genomes of soil and plant-associated and newly described type strains.</title>
        <authorList>
            <person name="Whitman W."/>
        </authorList>
    </citation>
    <scope>NUCLEOTIDE SEQUENCE [LARGE SCALE GENOMIC DNA]</scope>
    <source>
        <strain evidence="2 3">CECT 7972</strain>
    </source>
</reference>
<dbReference type="Pfam" id="PF05043">
    <property type="entry name" value="Mga"/>
    <property type="match status" value="1"/>
</dbReference>
<dbReference type="EMBL" id="SNZK01000012">
    <property type="protein sequence ID" value="TDR51540.1"/>
    <property type="molecule type" value="Genomic_DNA"/>
</dbReference>
<dbReference type="OrthoDB" id="2194511at2"/>
<name>A0A4R6ZH39_9LIST</name>
<evidence type="ECO:0000313" key="3">
    <source>
        <dbReference type="Proteomes" id="UP000295558"/>
    </source>
</evidence>
<organism evidence="2 3">
    <name type="scientific">Listeria rocourtiae</name>
    <dbReference type="NCBI Taxonomy" id="647910"/>
    <lineage>
        <taxon>Bacteria</taxon>
        <taxon>Bacillati</taxon>
        <taxon>Bacillota</taxon>
        <taxon>Bacilli</taxon>
        <taxon>Bacillales</taxon>
        <taxon>Listeriaceae</taxon>
        <taxon>Listeria</taxon>
    </lineage>
</organism>
<evidence type="ECO:0000259" key="1">
    <source>
        <dbReference type="Pfam" id="PF05043"/>
    </source>
</evidence>
<protein>
    <submittedName>
        <fullName evidence="2">Mga-like protein with HTH domain</fullName>
    </submittedName>
</protein>
<sequence length="491" mass="57849">MIPSYLQKELNILFFIIKKKDTSLREISSYLGISIQTVKSNILRINQSFEQYLDIKDFITSDNTGTIRVNQQYEKKAVECSYILKLKLLKLVAVFNYTVLLTTRPAIMKQEVLDALFISESYLTKLTYKLNTFLKPYHIKVKLSDNRISLEGNEIFIRLFSYIFLQDSFQDLEWPFSTISIDEMKSTLPQEALPTPHNKSNTKERSLYILYAVLYTRVEGHNFIKELNSPETLSFFDLFQDNVDIALIFHENRFCNLSEINKKNEIMVFNFFSRLFLSDTIQREQEIQLGEIFSIQKHPYCTLSKEIYTRFSRLTSLALPKKKEYIYIYYLSLILSLCHLIGDAFHSFVELYIPKLTVYLPKNDSLADAIKEQLAPIIEDEIHLEMICNFLHSLFNAEKKPKIYIYLQMTKDFTAMYVIENRLYALYNNNNISITSDYSKADIVVTDTLEKAKPNKQVFYLDSTRNMERWAELTTVIQNKFRKKINMENGW</sequence>
<dbReference type="AlphaFoldDB" id="A0A4R6ZH39"/>
<accession>A0A4R6ZH39</accession>
<dbReference type="Gene3D" id="1.10.10.10">
    <property type="entry name" value="Winged helix-like DNA-binding domain superfamily/Winged helix DNA-binding domain"/>
    <property type="match status" value="1"/>
</dbReference>
<comment type="caution">
    <text evidence="2">The sequence shown here is derived from an EMBL/GenBank/DDBJ whole genome shotgun (WGS) entry which is preliminary data.</text>
</comment>
<keyword evidence="3" id="KW-1185">Reference proteome</keyword>
<gene>
    <name evidence="2" type="ORF">DFP96_11226</name>
</gene>
<dbReference type="RefSeq" id="WP_133620994.1">
    <property type="nucleotide sequence ID" value="NZ_SNZK01000012.1"/>
</dbReference>
<evidence type="ECO:0000313" key="2">
    <source>
        <dbReference type="EMBL" id="TDR51540.1"/>
    </source>
</evidence>
<dbReference type="InterPro" id="IPR007737">
    <property type="entry name" value="Mga_HTH"/>
</dbReference>
<proteinExistence type="predicted"/>
<dbReference type="SUPFAM" id="SSF88659">
    <property type="entry name" value="Sigma3 and sigma4 domains of RNA polymerase sigma factors"/>
    <property type="match status" value="1"/>
</dbReference>